<dbReference type="AlphaFoldDB" id="A0A0F8ZPA8"/>
<organism evidence="1">
    <name type="scientific">marine sediment metagenome</name>
    <dbReference type="NCBI Taxonomy" id="412755"/>
    <lineage>
        <taxon>unclassified sequences</taxon>
        <taxon>metagenomes</taxon>
        <taxon>ecological metagenomes</taxon>
    </lineage>
</organism>
<feature type="non-terminal residue" evidence="1">
    <location>
        <position position="1"/>
    </location>
</feature>
<evidence type="ECO:0000313" key="1">
    <source>
        <dbReference type="EMBL" id="KKK95683.1"/>
    </source>
</evidence>
<gene>
    <name evidence="1" type="ORF">LCGC14_2670350</name>
</gene>
<proteinExistence type="predicted"/>
<name>A0A0F8ZPA8_9ZZZZ</name>
<comment type="caution">
    <text evidence="1">The sequence shown here is derived from an EMBL/GenBank/DDBJ whole genome shotgun (WGS) entry which is preliminary data.</text>
</comment>
<dbReference type="EMBL" id="LAZR01046804">
    <property type="protein sequence ID" value="KKK95683.1"/>
    <property type="molecule type" value="Genomic_DNA"/>
</dbReference>
<protein>
    <submittedName>
        <fullName evidence="1">Uncharacterized protein</fullName>
    </submittedName>
</protein>
<reference evidence="1" key="1">
    <citation type="journal article" date="2015" name="Nature">
        <title>Complex archaea that bridge the gap between prokaryotes and eukaryotes.</title>
        <authorList>
            <person name="Spang A."/>
            <person name="Saw J.H."/>
            <person name="Jorgensen S.L."/>
            <person name="Zaremba-Niedzwiedzka K."/>
            <person name="Martijn J."/>
            <person name="Lind A.E."/>
            <person name="van Eijk R."/>
            <person name="Schleper C."/>
            <person name="Guy L."/>
            <person name="Ettema T.J."/>
        </authorList>
    </citation>
    <scope>NUCLEOTIDE SEQUENCE</scope>
</reference>
<accession>A0A0F8ZPA8</accession>
<sequence length="301" mass="31784">EADEIHEELRNESGASMTRGDAVYISGFSVGQVRALVTLADSSVVGTMPMIALLEDATLANNSTGHFIEQGTLKDMDTDSWNVGDELYISETGTTTNTLTATKPTGTALIQKVAVVLRKHASNGVVEIFGAGRQNDLPNLPNTKIWIGDASGVPQEFVLSGHATMTAGGVVTTTGLKNVVEDTTPELGGEMDAGAHTIGFTQQTATGDGTTTIDWKLGNKFYFTFGAQNDTFTFTAPTNPCNLILVLKQDGVGSRIPTFPGTVLWSGGSMPTFSTGVAAVDIVAFYYDGTNYFGVETLNFS</sequence>